<accession>A0A7W2A834</accession>
<comment type="caution">
    <text evidence="4">The sequence shown here is derived from an EMBL/GenBank/DDBJ whole genome shotgun (WGS) entry which is preliminary data.</text>
</comment>
<keyword evidence="5" id="KW-1185">Reference proteome</keyword>
<keyword evidence="1" id="KW-1003">Cell membrane</keyword>
<dbReference type="EMBL" id="JACEIQ010000006">
    <property type="protein sequence ID" value="MBA4494240.1"/>
    <property type="molecule type" value="Genomic_DNA"/>
</dbReference>
<keyword evidence="1" id="KW-0064">Aspartyl protease</keyword>
<keyword evidence="1" id="KW-0378">Hydrolase</keyword>
<feature type="active site" evidence="2">
    <location>
        <position position="184"/>
    </location>
</feature>
<feature type="transmembrane region" description="Helical" evidence="3">
    <location>
        <begin position="58"/>
        <end position="78"/>
    </location>
</feature>
<evidence type="ECO:0000313" key="4">
    <source>
        <dbReference type="EMBL" id="MBA4494240.1"/>
    </source>
</evidence>
<reference evidence="4 5" key="1">
    <citation type="submission" date="2020-07" db="EMBL/GenBank/DDBJ databases">
        <authorList>
            <person name="Feng H."/>
        </authorList>
    </citation>
    <scope>NUCLEOTIDE SEQUENCE [LARGE SCALE GENOMIC DNA]</scope>
    <source>
        <strain evidence="5">s-10</strain>
    </source>
</reference>
<dbReference type="GO" id="GO:0030436">
    <property type="term" value="P:asexual sporulation"/>
    <property type="evidence" value="ECO:0007669"/>
    <property type="project" value="InterPro"/>
</dbReference>
<evidence type="ECO:0000256" key="2">
    <source>
        <dbReference type="PIRSR" id="PIRSR018571-1"/>
    </source>
</evidence>
<comment type="similarity">
    <text evidence="1">Belongs to the peptidase U4 family.</text>
</comment>
<dbReference type="EC" id="3.4.23.-" evidence="1"/>
<dbReference type="RefSeq" id="WP_181751483.1">
    <property type="nucleotide sequence ID" value="NZ_JACEIQ010000006.1"/>
</dbReference>
<dbReference type="GO" id="GO:0004190">
    <property type="term" value="F:aspartic-type endopeptidase activity"/>
    <property type="evidence" value="ECO:0007669"/>
    <property type="project" value="UniProtKB-KW"/>
</dbReference>
<dbReference type="GO" id="GO:0006508">
    <property type="term" value="P:proteolysis"/>
    <property type="evidence" value="ECO:0007669"/>
    <property type="project" value="UniProtKB-KW"/>
</dbReference>
<sequence>MVVYADLIFLLNGYIDFLLLWLTSGIRKQKTSMWRLLSAAAVGGMYSMLQLWPQFALAFFFPIKILVSMVMVWIAYGFRHPTSYLRNLGVFYLVCFIAGGALIALHYVFTGDSQVAGGIFLTQSANGWGSPVSLLLIICGFPLVWGYTKYSLRSLEERQTVNQYLTQIKLSIGGKEVECTGLIDTGNQLRDPVTRTPVMMVELEQLESRLPLQLKQMVQEKDWEKGWLMLPPEWMTKVRVIPYRVAGNKGEMMIALKPDQVKILKENQWNNVGKVLIGIDVGRLSSDGTYQAIIHPSCLSV</sequence>
<evidence type="ECO:0000256" key="1">
    <source>
        <dbReference type="PIRNR" id="PIRNR018571"/>
    </source>
</evidence>
<comment type="subunit">
    <text evidence="1">Self-associates. Interacts with SigE. Interacts with SpoIIR.</text>
</comment>
<dbReference type="AlphaFoldDB" id="A0A7W2A834"/>
<organism evidence="4 5">
    <name type="scientific">Paenactinomyces guangxiensis</name>
    <dbReference type="NCBI Taxonomy" id="1490290"/>
    <lineage>
        <taxon>Bacteria</taxon>
        <taxon>Bacillati</taxon>
        <taxon>Bacillota</taxon>
        <taxon>Bacilli</taxon>
        <taxon>Bacillales</taxon>
        <taxon>Thermoactinomycetaceae</taxon>
        <taxon>Paenactinomyces</taxon>
    </lineage>
</organism>
<dbReference type="Proteomes" id="UP000535491">
    <property type="component" value="Unassembled WGS sequence"/>
</dbReference>
<keyword evidence="1" id="KW-0749">Sporulation</keyword>
<proteinExistence type="inferred from homology"/>
<keyword evidence="1" id="KW-0645">Protease</keyword>
<dbReference type="InterPro" id="IPR005081">
    <property type="entry name" value="SpoIIGA"/>
</dbReference>
<keyword evidence="1 3" id="KW-0472">Membrane</keyword>
<feature type="transmembrane region" description="Helical" evidence="3">
    <location>
        <begin position="128"/>
        <end position="148"/>
    </location>
</feature>
<keyword evidence="3" id="KW-1133">Transmembrane helix</keyword>
<evidence type="ECO:0000313" key="5">
    <source>
        <dbReference type="Proteomes" id="UP000535491"/>
    </source>
</evidence>
<dbReference type="NCBIfam" id="TIGR02854">
    <property type="entry name" value="spore_II_GA"/>
    <property type="match status" value="1"/>
</dbReference>
<evidence type="ECO:0000256" key="3">
    <source>
        <dbReference type="SAM" id="Phobius"/>
    </source>
</evidence>
<comment type="subcellular location">
    <subcellularLocation>
        <location evidence="1">Cell membrane</location>
    </subcellularLocation>
</comment>
<keyword evidence="3" id="KW-0812">Transmembrane</keyword>
<gene>
    <name evidence="4" type="primary">spoIIGA</name>
    <name evidence="4" type="ORF">H1191_07975</name>
</gene>
<dbReference type="GO" id="GO:0005886">
    <property type="term" value="C:plasma membrane"/>
    <property type="evidence" value="ECO:0007669"/>
    <property type="project" value="UniProtKB-SubCell"/>
</dbReference>
<dbReference type="PIRSF" id="PIRSF018571">
    <property type="entry name" value="SpoIIGA"/>
    <property type="match status" value="1"/>
</dbReference>
<comment type="function">
    <text evidence="1">Probable aspartic protease that is responsible for the proteolytic cleavage of the RNA polymerase sigma E factor (SigE/spoIIGB) to yield the active peptide in the mother cell during sporulation. Responds to a signal from the forespore that is triggered by the extracellular signal protein SpoIIR.</text>
</comment>
<feature type="transmembrane region" description="Helical" evidence="3">
    <location>
        <begin position="6"/>
        <end position="22"/>
    </location>
</feature>
<dbReference type="Pfam" id="PF03419">
    <property type="entry name" value="Peptidase_U4"/>
    <property type="match status" value="1"/>
</dbReference>
<feature type="transmembrane region" description="Helical" evidence="3">
    <location>
        <begin position="90"/>
        <end position="108"/>
    </location>
</feature>
<name>A0A7W2A834_9BACL</name>
<protein>
    <recommendedName>
        <fullName evidence="1">Sporulation sigma-E factor-processing peptidase</fullName>
        <ecNumber evidence="1">3.4.23.-</ecNumber>
    </recommendedName>
    <alternativeName>
        <fullName evidence="1">Membrane-associated aspartic protease</fullName>
    </alternativeName>
    <alternativeName>
        <fullName evidence="1">Stage II sporulation protein GA</fullName>
    </alternativeName>
</protein>
<dbReference type="GO" id="GO:0030435">
    <property type="term" value="P:sporulation resulting in formation of a cellular spore"/>
    <property type="evidence" value="ECO:0007669"/>
    <property type="project" value="UniProtKB-KW"/>
</dbReference>